<dbReference type="GO" id="GO:0009279">
    <property type="term" value="C:cell outer membrane"/>
    <property type="evidence" value="ECO:0007669"/>
    <property type="project" value="UniProtKB-SubCell"/>
</dbReference>
<evidence type="ECO:0000313" key="7">
    <source>
        <dbReference type="EMBL" id="KQM08615.1"/>
    </source>
</evidence>
<proteinExistence type="predicted"/>
<keyword evidence="5" id="KW-0732">Signal</keyword>
<comment type="caution">
    <text evidence="7">The sequence shown here is derived from an EMBL/GenBank/DDBJ whole genome shotgun (WGS) entry which is preliminary data.</text>
</comment>
<evidence type="ECO:0000256" key="3">
    <source>
        <dbReference type="ARBA" id="ARBA00023237"/>
    </source>
</evidence>
<gene>
    <name evidence="7" type="ORF">AL399_06420</name>
</gene>
<feature type="domain" description="OmpA-like" evidence="6">
    <location>
        <begin position="588"/>
        <end position="702"/>
    </location>
</feature>
<organism evidence="7 8">
    <name type="scientific">Candidatus [Bacteroides] periocalifornicus</name>
    <dbReference type="NCBI Taxonomy" id="1702214"/>
    <lineage>
        <taxon>Bacteria</taxon>
        <taxon>Pseudomonadati</taxon>
        <taxon>Bacteroidota</taxon>
    </lineage>
</organism>
<keyword evidence="2 4" id="KW-0472">Membrane</keyword>
<evidence type="ECO:0000256" key="5">
    <source>
        <dbReference type="SAM" id="SignalP"/>
    </source>
</evidence>
<evidence type="ECO:0000259" key="6">
    <source>
        <dbReference type="PROSITE" id="PS51123"/>
    </source>
</evidence>
<evidence type="ECO:0000256" key="2">
    <source>
        <dbReference type="ARBA" id="ARBA00023136"/>
    </source>
</evidence>
<evidence type="ECO:0000256" key="1">
    <source>
        <dbReference type="ARBA" id="ARBA00004442"/>
    </source>
</evidence>
<sequence>MNCTVRYTTALAVFALVLGLNFAVQAQSFWPKNLGSTINTPLPEVNPVLTPGGDTLFFSRLNSKGNRYGAGDSQDIWMSIKDESGAWQQATRLPNTVNIARYNALYGVLAGGKKFLIANAYDKPGKHFLRRGFSFITLDSAGNFSAPQRVTVRWFSWMDEGEFTNATITPDGKYIFMAFSQRWWGRNLHIYVSHQIGENLYSRPVRIRGPLKEFKSLEAPYFDTCTQQLYFAAKTSNDPKADCNIYAMQPVSGKNMQEWQNLRRLSDTVNTAAWDSYFYPAGVGTYAMMCSNNDATIGASDIFRVMLVEERPWVKVTGKVFDRLTDQLVDMRKNPKVLVNGEVSDSVTMDGESPEFFALLPLGQKYTFTATAPHYVSDTVVVDMEDVKLYTEQEVSLTLSSDPYVTVRGNILNSLALTPISKTQNPSILIDGKEDPNVKLDPSQPRYEVNLPFGRKYQITGRATGYDPVTTELDLTAYREWAEVDFDAKAKPQNANMVTLTGKVINTKTGSPLEPGIPVRMRVNKVFSDNFKYNDKTAEYTLMLPAGADYDLVPSAQNFYNKLEVVNLTNAKPRTTVQRNFFVTPLEVGQSVDIENIFFETGKSKLKPESYRSLNALVDFFNEYPNVKVEVGGHTDNVGSAALNKRLSQARAQSVADYIIEQGIGKERFQAKGWGMDKPKASNKTKKGRAQNRRVDFTIMGI</sequence>
<dbReference type="PROSITE" id="PS51123">
    <property type="entry name" value="OMPA_2"/>
    <property type="match status" value="1"/>
</dbReference>
<dbReference type="EMBL" id="LIIK01000029">
    <property type="protein sequence ID" value="KQM08615.1"/>
    <property type="molecule type" value="Genomic_DNA"/>
</dbReference>
<feature type="chain" id="PRO_5006212537" description="OmpA-like domain-containing protein" evidence="5">
    <location>
        <begin position="27"/>
        <end position="702"/>
    </location>
</feature>
<dbReference type="PANTHER" id="PTHR30329">
    <property type="entry name" value="STATOR ELEMENT OF FLAGELLAR MOTOR COMPLEX"/>
    <property type="match status" value="1"/>
</dbReference>
<dbReference type="Proteomes" id="UP000054172">
    <property type="component" value="Unassembled WGS sequence"/>
</dbReference>
<dbReference type="SUPFAM" id="SSF103088">
    <property type="entry name" value="OmpA-like"/>
    <property type="match status" value="1"/>
</dbReference>
<protein>
    <recommendedName>
        <fullName evidence="6">OmpA-like domain-containing protein</fullName>
    </recommendedName>
</protein>
<dbReference type="PANTHER" id="PTHR30329:SF21">
    <property type="entry name" value="LIPOPROTEIN YIAD-RELATED"/>
    <property type="match status" value="1"/>
</dbReference>
<evidence type="ECO:0000256" key="4">
    <source>
        <dbReference type="PROSITE-ProRule" id="PRU00473"/>
    </source>
</evidence>
<dbReference type="PRINTS" id="PR01021">
    <property type="entry name" value="OMPADOMAIN"/>
</dbReference>
<dbReference type="InterPro" id="IPR006664">
    <property type="entry name" value="OMP_bac"/>
</dbReference>
<keyword evidence="3" id="KW-0998">Cell outer membrane</keyword>
<dbReference type="CDD" id="cd07185">
    <property type="entry name" value="OmpA_C-like"/>
    <property type="match status" value="1"/>
</dbReference>
<name>A0A0Q4B7P2_9BACT</name>
<dbReference type="Gene3D" id="3.30.1330.60">
    <property type="entry name" value="OmpA-like domain"/>
    <property type="match status" value="1"/>
</dbReference>
<dbReference type="Pfam" id="PF00691">
    <property type="entry name" value="OmpA"/>
    <property type="match status" value="1"/>
</dbReference>
<dbReference type="AlphaFoldDB" id="A0A0Q4B7P2"/>
<feature type="signal peptide" evidence="5">
    <location>
        <begin position="1"/>
        <end position="26"/>
    </location>
</feature>
<accession>A0A0Q4B7P2</accession>
<reference evidence="7" key="1">
    <citation type="submission" date="2015-08" db="EMBL/GenBank/DDBJ databases">
        <title>Candidatus Bacteriodes Periocalifornicus.</title>
        <authorList>
            <person name="McLean J.S."/>
            <person name="Kelley S."/>
        </authorList>
    </citation>
    <scope>NUCLEOTIDE SEQUENCE [LARGE SCALE GENOMIC DNA]</scope>
    <source>
        <strain evidence="7">12B</strain>
    </source>
</reference>
<dbReference type="InterPro" id="IPR050330">
    <property type="entry name" value="Bact_OuterMem_StrucFunc"/>
</dbReference>
<comment type="subcellular location">
    <subcellularLocation>
        <location evidence="1">Cell outer membrane</location>
    </subcellularLocation>
</comment>
<dbReference type="PATRIC" id="fig|1702214.3.peg.582"/>
<dbReference type="InterPro" id="IPR006665">
    <property type="entry name" value="OmpA-like"/>
</dbReference>
<keyword evidence="8" id="KW-1185">Reference proteome</keyword>
<evidence type="ECO:0000313" key="8">
    <source>
        <dbReference type="Proteomes" id="UP000054172"/>
    </source>
</evidence>
<dbReference type="InterPro" id="IPR036737">
    <property type="entry name" value="OmpA-like_sf"/>
</dbReference>
<dbReference type="STRING" id="1702214.AL399_06420"/>